<dbReference type="PRINTS" id="PR01657">
    <property type="entry name" value="MCMFAMILY"/>
</dbReference>
<dbReference type="PROSITE" id="PS50051">
    <property type="entry name" value="MCM_2"/>
    <property type="match status" value="1"/>
</dbReference>
<dbReference type="GO" id="GO:0017116">
    <property type="term" value="F:single-stranded DNA helicase activity"/>
    <property type="evidence" value="ECO:0007669"/>
    <property type="project" value="TreeGrafter"/>
</dbReference>
<keyword evidence="15" id="KW-1185">Reference proteome</keyword>
<evidence type="ECO:0000313" key="14">
    <source>
        <dbReference type="EMBL" id="OMH85314.1"/>
    </source>
</evidence>
<dbReference type="InterPro" id="IPR041562">
    <property type="entry name" value="MCM_lid"/>
</dbReference>
<dbReference type="EMBL" id="LSSK01000094">
    <property type="protein sequence ID" value="OMH85314.1"/>
    <property type="molecule type" value="Genomic_DNA"/>
</dbReference>
<dbReference type="Gene3D" id="3.30.1640.10">
    <property type="entry name" value="mini-chromosome maintenance (MCM) complex, chain A, domain 1"/>
    <property type="match status" value="1"/>
</dbReference>
<proteinExistence type="inferred from homology"/>
<evidence type="ECO:0000256" key="4">
    <source>
        <dbReference type="ARBA" id="ARBA00022705"/>
    </source>
</evidence>
<dbReference type="InterPro" id="IPR027417">
    <property type="entry name" value="P-loop_NTPase"/>
</dbReference>
<reference evidence="15" key="1">
    <citation type="submission" date="2017-01" db="EMBL/GenBank/DDBJ databases">
        <authorList>
            <person name="Wang Y."/>
            <person name="White M."/>
            <person name="Kvist S."/>
            <person name="Moncalvo J.-M."/>
        </authorList>
    </citation>
    <scope>NUCLEOTIDE SEQUENCE [LARGE SCALE GENOMIC DNA]</scope>
    <source>
        <strain evidence="15">COL-18-3</strain>
    </source>
</reference>
<dbReference type="InterPro" id="IPR018525">
    <property type="entry name" value="MCM_CS"/>
</dbReference>
<feature type="domain" description="MCM C-terminal AAA(+) ATPase" evidence="13">
    <location>
        <begin position="586"/>
        <end position="794"/>
    </location>
</feature>
<dbReference type="Pfam" id="PF17207">
    <property type="entry name" value="MCM_OB"/>
    <property type="match status" value="1"/>
</dbReference>
<dbReference type="PANTHER" id="PTHR11630:SF66">
    <property type="entry name" value="DNA REPLICATION LICENSING FACTOR MCM4"/>
    <property type="match status" value="1"/>
</dbReference>
<dbReference type="Proteomes" id="UP000188320">
    <property type="component" value="Unassembled WGS sequence"/>
</dbReference>
<evidence type="ECO:0000256" key="2">
    <source>
        <dbReference type="ARBA" id="ARBA00008010"/>
    </source>
</evidence>
<organism evidence="14 15">
    <name type="scientific">Zancudomyces culisetae</name>
    <name type="common">Gut fungus</name>
    <name type="synonym">Smittium culisetae</name>
    <dbReference type="NCBI Taxonomy" id="1213189"/>
    <lineage>
        <taxon>Eukaryota</taxon>
        <taxon>Fungi</taxon>
        <taxon>Fungi incertae sedis</taxon>
        <taxon>Zoopagomycota</taxon>
        <taxon>Kickxellomycotina</taxon>
        <taxon>Harpellomycetes</taxon>
        <taxon>Harpellales</taxon>
        <taxon>Legeriomycetaceae</taxon>
        <taxon>Zancudomyces</taxon>
    </lineage>
</organism>
<protein>
    <recommendedName>
        <fullName evidence="3">DNA helicase</fullName>
        <ecNumber evidence="3">3.6.4.12</ecNumber>
    </recommendedName>
</protein>
<dbReference type="SMART" id="SM00350">
    <property type="entry name" value="MCM"/>
    <property type="match status" value="1"/>
</dbReference>
<feature type="region of interest" description="Disordered" evidence="12">
    <location>
        <begin position="1"/>
        <end position="80"/>
    </location>
</feature>
<dbReference type="OrthoDB" id="10251574at2759"/>
<dbReference type="AlphaFoldDB" id="A0A1R1PWJ5"/>
<gene>
    <name evidence="14" type="ORF">AX774_g1120</name>
</gene>
<comment type="subcellular location">
    <subcellularLocation>
        <location evidence="1">Nucleus</location>
    </subcellularLocation>
</comment>
<evidence type="ECO:0000256" key="10">
    <source>
        <dbReference type="ARBA" id="ARBA00023242"/>
    </source>
</evidence>
<evidence type="ECO:0000259" key="13">
    <source>
        <dbReference type="PROSITE" id="PS50051"/>
    </source>
</evidence>
<dbReference type="GO" id="GO:0006279">
    <property type="term" value="P:premeiotic DNA replication"/>
    <property type="evidence" value="ECO:0007669"/>
    <property type="project" value="UniProtKB-ARBA"/>
</dbReference>
<evidence type="ECO:0000256" key="11">
    <source>
        <dbReference type="RuleBase" id="RU004070"/>
    </source>
</evidence>
<dbReference type="InterPro" id="IPR031327">
    <property type="entry name" value="MCM"/>
</dbReference>
<dbReference type="Gene3D" id="2.40.50.140">
    <property type="entry name" value="Nucleic acid-binding proteins"/>
    <property type="match status" value="1"/>
</dbReference>
<dbReference type="GO" id="GO:0000727">
    <property type="term" value="P:double-strand break repair via break-induced replication"/>
    <property type="evidence" value="ECO:0007669"/>
    <property type="project" value="TreeGrafter"/>
</dbReference>
<dbReference type="Gene3D" id="2.20.28.10">
    <property type="match status" value="1"/>
</dbReference>
<dbReference type="Pfam" id="PF17855">
    <property type="entry name" value="MCM_lid"/>
    <property type="match status" value="1"/>
</dbReference>
<comment type="caution">
    <text evidence="14">The sequence shown here is derived from an EMBL/GenBank/DDBJ whole genome shotgun (WGS) entry which is preliminary data.</text>
</comment>
<dbReference type="Pfam" id="PF21128">
    <property type="entry name" value="WHD_MCM4"/>
    <property type="match status" value="1"/>
</dbReference>
<evidence type="ECO:0000313" key="15">
    <source>
        <dbReference type="Proteomes" id="UP000188320"/>
    </source>
</evidence>
<dbReference type="GO" id="GO:0043596">
    <property type="term" value="C:nuclear replication fork"/>
    <property type="evidence" value="ECO:0007669"/>
    <property type="project" value="UniProtKB-ARBA"/>
</dbReference>
<dbReference type="PRINTS" id="PR01660">
    <property type="entry name" value="MCMPROTEIN4"/>
</dbReference>
<keyword evidence="10" id="KW-0539">Nucleus</keyword>
<evidence type="ECO:0000256" key="1">
    <source>
        <dbReference type="ARBA" id="ARBA00004123"/>
    </source>
</evidence>
<dbReference type="GO" id="GO:0016787">
    <property type="term" value="F:hydrolase activity"/>
    <property type="evidence" value="ECO:0007669"/>
    <property type="project" value="UniProtKB-KW"/>
</dbReference>
<feature type="compositionally biased region" description="Polar residues" evidence="12">
    <location>
        <begin position="1"/>
        <end position="10"/>
    </location>
</feature>
<dbReference type="InterPro" id="IPR012340">
    <property type="entry name" value="NA-bd_OB-fold"/>
</dbReference>
<evidence type="ECO:0000256" key="9">
    <source>
        <dbReference type="ARBA" id="ARBA00023125"/>
    </source>
</evidence>
<dbReference type="InterPro" id="IPR008047">
    <property type="entry name" value="MCM_4"/>
</dbReference>
<feature type="compositionally biased region" description="Low complexity" evidence="12">
    <location>
        <begin position="113"/>
        <end position="128"/>
    </location>
</feature>
<dbReference type="Pfam" id="PF00493">
    <property type="entry name" value="MCM"/>
    <property type="match status" value="1"/>
</dbReference>
<dbReference type="GO" id="GO:1902975">
    <property type="term" value="P:mitotic DNA replication initiation"/>
    <property type="evidence" value="ECO:0007669"/>
    <property type="project" value="TreeGrafter"/>
</dbReference>
<dbReference type="GO" id="GO:0005524">
    <property type="term" value="F:ATP binding"/>
    <property type="evidence" value="ECO:0007669"/>
    <property type="project" value="UniProtKB-KW"/>
</dbReference>
<evidence type="ECO:0000256" key="5">
    <source>
        <dbReference type="ARBA" id="ARBA00022741"/>
    </source>
</evidence>
<keyword evidence="7" id="KW-0347">Helicase</keyword>
<keyword evidence="8 11" id="KW-0067">ATP-binding</keyword>
<dbReference type="GO" id="GO:0006271">
    <property type="term" value="P:DNA strand elongation involved in DNA replication"/>
    <property type="evidence" value="ECO:0007669"/>
    <property type="project" value="TreeGrafter"/>
</dbReference>
<evidence type="ECO:0000256" key="6">
    <source>
        <dbReference type="ARBA" id="ARBA00022801"/>
    </source>
</evidence>
<keyword evidence="4" id="KW-0235">DNA replication</keyword>
<sequence length="1038" mass="115019">MSQNNNQDPVRNNEIADSAMEDQDTQGSNGGNLYQTQEDSQVSTMPPPAFGATRPTNRARNNNIPSSSSPRLRFSDLPSTPAAGLNLSSSVFTPQSQHRISHSGAANSDSDRLFSQLSSSSNSVSSSQSRRRRGDLRSKTFTLEGLTPSQDVTTKEGYQRIGEGAKGVTNDSDVFKRAGHEVVFSSENVGQKQDKQLEDMETMETENPQEMRVIWGTMINIRDVMNVFRDFLRNFTMKHFKDWEKIILERTRAEADVIGELIEDLDMETDEELTRPYYPVLFSRMKEMEVWQLNLDAQHLLAYPKTRKLYRQLISYPEEVIPIMDHIISDEYMQQYPEEQYDVDNFELKVRPCNLVETKNMRELDPGDMDKLVCIKGMLVRATSVIPDMEQGFFKCLHCDWTTMVSLENGIIQEPTRCGNVDCGANGTMELIHNRCVFTDKQICKLQETPDVIPDGQTPHTVSLVLHDELVDSIRPGDRLEIVGVFRGVPVRPKSRNRTILALYRTYIDVVHLRRTAAIQIQPDILEESGGAGDTGMSAEAAQFADMQVAGVGGPGDAFDYKAGPDQALNASEESEFRKLSSDPRLIEILSHSLAPSIFQMDEVKKGLLLQLFGGERKHLRRSGAPRSRGDIHVLLIGDPGVSKSQLLSAVHKLSPRGIYTSGKGSSAVGLTAYITRDPDTRDLVLESGALVLSDGGICCIDEFDKMSDATRSILHEAMEQQTVSIAKAGIIATLNARTAILAAANPIDSKWNRQMSIVENINLPHSLVSRFDLIYILLDNVQESQDRRLARHIVSLYIDPTLSTADSLSESTPTISTHKLARYVNYARKYIRPVISDEAANALVSSYVELRKMGRDSSSFSAPNNRVTATARQLESIIRLSEAHARMRLSNSVDVNDVMIATSLMREALRESATDPRTGLIDLDLLNTGFAASDRRQLEAIKAEIKKMLAESGAGLRGASSSSGGGGGGFDDSTTNMFTYQSLFDKLNTQSSVPVGNRLFGQVIRELQTEGFIQYSGSGRSAKLIPKQSSTNVLADF</sequence>
<dbReference type="SUPFAM" id="SSF50249">
    <property type="entry name" value="Nucleic acid-binding proteins"/>
    <property type="match status" value="1"/>
</dbReference>
<comment type="similarity">
    <text evidence="2 11">Belongs to the MCM family.</text>
</comment>
<feature type="region of interest" description="Disordered" evidence="12">
    <location>
        <begin position="94"/>
        <end position="139"/>
    </location>
</feature>
<dbReference type="GO" id="GO:0042555">
    <property type="term" value="C:MCM complex"/>
    <property type="evidence" value="ECO:0007669"/>
    <property type="project" value="InterPro"/>
</dbReference>
<dbReference type="FunFam" id="2.20.28.10:FF:000003">
    <property type="entry name" value="DNA helicase"/>
    <property type="match status" value="1"/>
</dbReference>
<keyword evidence="5 11" id="KW-0547">Nucleotide-binding</keyword>
<evidence type="ECO:0000256" key="3">
    <source>
        <dbReference type="ARBA" id="ARBA00012551"/>
    </source>
</evidence>
<dbReference type="GO" id="GO:0005656">
    <property type="term" value="C:nuclear pre-replicative complex"/>
    <property type="evidence" value="ECO:0007669"/>
    <property type="project" value="UniProtKB-ARBA"/>
</dbReference>
<dbReference type="InterPro" id="IPR001208">
    <property type="entry name" value="MCM_dom"/>
</dbReference>
<dbReference type="Pfam" id="PF14551">
    <property type="entry name" value="MCM_N"/>
    <property type="match status" value="1"/>
</dbReference>
<keyword evidence="6" id="KW-0378">Hydrolase</keyword>
<feature type="compositionally biased region" description="Low complexity" evidence="12">
    <location>
        <begin position="52"/>
        <end position="72"/>
    </location>
</feature>
<dbReference type="InterPro" id="IPR033762">
    <property type="entry name" value="MCM_OB"/>
</dbReference>
<name>A0A1R1PWJ5_ZANCU</name>
<dbReference type="SUPFAM" id="SSF52540">
    <property type="entry name" value="P-loop containing nucleoside triphosphate hydrolases"/>
    <property type="match status" value="1"/>
</dbReference>
<evidence type="ECO:0000256" key="8">
    <source>
        <dbReference type="ARBA" id="ARBA00022840"/>
    </source>
</evidence>
<evidence type="ECO:0000256" key="7">
    <source>
        <dbReference type="ARBA" id="ARBA00022806"/>
    </source>
</evidence>
<dbReference type="GO" id="GO:0097373">
    <property type="term" value="C:MCM core complex"/>
    <property type="evidence" value="ECO:0007669"/>
    <property type="project" value="UniProtKB-ARBA"/>
</dbReference>
<feature type="compositionally biased region" description="Polar residues" evidence="12">
    <location>
        <begin position="25"/>
        <end position="44"/>
    </location>
</feature>
<dbReference type="PANTHER" id="PTHR11630">
    <property type="entry name" value="DNA REPLICATION LICENSING FACTOR MCM FAMILY MEMBER"/>
    <property type="match status" value="1"/>
</dbReference>
<evidence type="ECO:0000256" key="12">
    <source>
        <dbReference type="SAM" id="MobiDB-lite"/>
    </source>
</evidence>
<dbReference type="GO" id="GO:0003697">
    <property type="term" value="F:single-stranded DNA binding"/>
    <property type="evidence" value="ECO:0007669"/>
    <property type="project" value="TreeGrafter"/>
</dbReference>
<dbReference type="FunFam" id="3.40.50.300:FF:000217">
    <property type="entry name" value="DNA helicase"/>
    <property type="match status" value="1"/>
</dbReference>
<accession>A0A1R1PWJ5</accession>
<dbReference type="Gene3D" id="3.40.50.300">
    <property type="entry name" value="P-loop containing nucleotide triphosphate hydrolases"/>
    <property type="match status" value="1"/>
</dbReference>
<keyword evidence="9 11" id="KW-0238">DNA-binding</keyword>
<dbReference type="GO" id="GO:0031261">
    <property type="term" value="C:DNA replication preinitiation complex"/>
    <property type="evidence" value="ECO:0007669"/>
    <property type="project" value="UniProtKB-ARBA"/>
</dbReference>
<dbReference type="InterPro" id="IPR027925">
    <property type="entry name" value="MCM_N"/>
</dbReference>
<dbReference type="EC" id="3.6.4.12" evidence="3"/>
<dbReference type="PROSITE" id="PS00847">
    <property type="entry name" value="MCM_1"/>
    <property type="match status" value="1"/>
</dbReference>